<proteinExistence type="predicted"/>
<name>A0A6J4PG29_9CYAN</name>
<sequence length="153" mass="17973">MALHNLKWTKNIVPQNHEHWAYQPFGKGHLFKLAWRDKEGNANRPAREDLLLLRQRGYVTHLIRVLDYKSENDAWRGDFSLYRIVEVLWGISDWTNSVPAFRAGKVFDYSAVLHYEGGNAMYLTDLPTFQKRWQGNDGLKDFQEHIHAHLNLA</sequence>
<reference evidence="1" key="1">
    <citation type="submission" date="2020-02" db="EMBL/GenBank/DDBJ databases">
        <authorList>
            <person name="Meier V. D."/>
        </authorList>
    </citation>
    <scope>NUCLEOTIDE SEQUENCE</scope>
    <source>
        <strain evidence="1">AVDCRST_MAG94</strain>
    </source>
</reference>
<dbReference type="AlphaFoldDB" id="A0A6J4PG29"/>
<dbReference type="EMBL" id="CADCTY010002173">
    <property type="protein sequence ID" value="CAA9409015.1"/>
    <property type="molecule type" value="Genomic_DNA"/>
</dbReference>
<protein>
    <submittedName>
        <fullName evidence="1">Uncharacterized protein</fullName>
    </submittedName>
</protein>
<gene>
    <name evidence="1" type="ORF">AVDCRST_MAG94-6317</name>
</gene>
<organism evidence="1">
    <name type="scientific">uncultured Leptolyngbya sp</name>
    <dbReference type="NCBI Taxonomy" id="332963"/>
    <lineage>
        <taxon>Bacteria</taxon>
        <taxon>Bacillati</taxon>
        <taxon>Cyanobacteriota</taxon>
        <taxon>Cyanophyceae</taxon>
        <taxon>Leptolyngbyales</taxon>
        <taxon>Leptolyngbyaceae</taxon>
        <taxon>Leptolyngbya group</taxon>
        <taxon>Leptolyngbya</taxon>
        <taxon>environmental samples</taxon>
    </lineage>
</organism>
<accession>A0A6J4PG29</accession>
<evidence type="ECO:0000313" key="1">
    <source>
        <dbReference type="EMBL" id="CAA9409015.1"/>
    </source>
</evidence>